<evidence type="ECO:0000259" key="3">
    <source>
        <dbReference type="Pfam" id="PF13751"/>
    </source>
</evidence>
<dbReference type="InterPro" id="IPR008490">
    <property type="entry name" value="Transposase_InsH_N"/>
</dbReference>
<evidence type="ECO:0000313" key="4">
    <source>
        <dbReference type="EMBL" id="UUV22197.1"/>
    </source>
</evidence>
<dbReference type="InterPro" id="IPR047629">
    <property type="entry name" value="IS1182_transpos"/>
</dbReference>
<feature type="region of interest" description="Disordered" evidence="1">
    <location>
        <begin position="214"/>
        <end position="234"/>
    </location>
</feature>
<accession>A0ABY5NUW8</accession>
<dbReference type="EMBL" id="CP102382">
    <property type="protein sequence ID" value="UUV22197.1"/>
    <property type="molecule type" value="Genomic_DNA"/>
</dbReference>
<organism evidence="4 5">
    <name type="scientific">Paenimyroides aestuarii</name>
    <dbReference type="NCBI Taxonomy" id="2968490"/>
    <lineage>
        <taxon>Bacteria</taxon>
        <taxon>Pseudomonadati</taxon>
        <taxon>Bacteroidota</taxon>
        <taxon>Flavobacteriia</taxon>
        <taxon>Flavobacteriales</taxon>
        <taxon>Flavobacteriaceae</taxon>
        <taxon>Paenimyroides</taxon>
    </lineage>
</organism>
<keyword evidence="5" id="KW-1185">Reference proteome</keyword>
<proteinExistence type="predicted"/>
<feature type="domain" description="Transposase DDE" evidence="3">
    <location>
        <begin position="380"/>
        <end position="505"/>
    </location>
</feature>
<name>A0ABY5NUW8_9FLAO</name>
<sequence length="556" mass="64642">MAKVTFKNQTGNSPELFPINIFDLIPEDHPVRLVDSVVNQLDISDITNLYLGGGCSAYHPRMMIKVLFYSYLSNVYSCRKIAKALTENIHFMYISGNSTPNFRTINEFRGKILKEKIKDLFAEVVKMLVELGYISLDVQYIDGTKIEAKSNKYTFVWRGSVEKYKEKLEVKINTILSDIENSIQSDNQELNKEELPKKINSEELKEKLSELNKKLKEPTKKQAKELQKLQDEHLPKLEKYEKDLETLGDRNSYSKTDPDATFMRMKEDHMKNGQLKPAYNTQISTENQFITHVSIHQKPGDTTTLESHLDGFENAYKKQSKEVVADAGYGSEENYEMLENKNVTAYVKYNYFHAEQKKKMENNPFLVQNLFYNQEQDFYVCPMGQRMENIGKGKRISSNGHESQVSYYQAKNCNNCPLRGECFNAKGNRKIEVNHRLNELKHKAKTLLTSQEGLQHRSKRPIEVEAVFGQLKSNNKFNRFTFKGLEKVELEFLLMALGHNFRKMVAVAVEGRKTVFKRRIFGSKLVIFVEFRCYQRSLFQEKQKINFIDDVEKLVV</sequence>
<dbReference type="Pfam" id="PF13751">
    <property type="entry name" value="DDE_Tnp_1_6"/>
    <property type="match status" value="1"/>
</dbReference>
<dbReference type="RefSeq" id="WP_257500114.1">
    <property type="nucleotide sequence ID" value="NZ_CP102382.1"/>
</dbReference>
<reference evidence="4 5" key="1">
    <citation type="submission" date="2022-08" db="EMBL/GenBank/DDBJ databases">
        <title>Myroides zhujiangensis sp. nov., a novel bacterium isolated from sediment in the Pearl River Estuary.</title>
        <authorList>
            <person name="Cui L."/>
        </authorList>
    </citation>
    <scope>NUCLEOTIDE SEQUENCE [LARGE SCALE GENOMIC DNA]</scope>
    <source>
        <strain evidence="4 5">SCSIO 72103</strain>
    </source>
</reference>
<protein>
    <submittedName>
        <fullName evidence="4">IS1182 family transposase</fullName>
    </submittedName>
</protein>
<dbReference type="NCBIfam" id="NF033551">
    <property type="entry name" value="transpos_IS1182"/>
    <property type="match status" value="1"/>
</dbReference>
<dbReference type="PANTHER" id="PTHR33408:SF2">
    <property type="entry name" value="TRANSPOSASE DDE DOMAIN-CONTAINING PROTEIN"/>
    <property type="match status" value="1"/>
</dbReference>
<evidence type="ECO:0000256" key="1">
    <source>
        <dbReference type="SAM" id="MobiDB-lite"/>
    </source>
</evidence>
<dbReference type="Pfam" id="PF05598">
    <property type="entry name" value="DUF772"/>
    <property type="match status" value="1"/>
</dbReference>
<evidence type="ECO:0000259" key="2">
    <source>
        <dbReference type="Pfam" id="PF05598"/>
    </source>
</evidence>
<evidence type="ECO:0000313" key="5">
    <source>
        <dbReference type="Proteomes" id="UP001317001"/>
    </source>
</evidence>
<gene>
    <name evidence="4" type="ORF">NPX36_03950</name>
</gene>
<feature type="domain" description="Transposase InsH N-terminal" evidence="2">
    <location>
        <begin position="21"/>
        <end position="109"/>
    </location>
</feature>
<dbReference type="Proteomes" id="UP001317001">
    <property type="component" value="Chromosome"/>
</dbReference>
<dbReference type="InterPro" id="IPR025668">
    <property type="entry name" value="Tnp_DDE_dom"/>
</dbReference>
<dbReference type="PANTHER" id="PTHR33408">
    <property type="entry name" value="TRANSPOSASE"/>
    <property type="match status" value="1"/>
</dbReference>